<dbReference type="AlphaFoldDB" id="Q9V2N8"/>
<organism evidence="2 3">
    <name type="scientific">Pyrococcus abyssi (strain GE5 / Orsay)</name>
    <dbReference type="NCBI Taxonomy" id="272844"/>
    <lineage>
        <taxon>Archaea</taxon>
        <taxon>Methanobacteriati</taxon>
        <taxon>Methanobacteriota</taxon>
        <taxon>Thermococci</taxon>
        <taxon>Thermococcales</taxon>
        <taxon>Thermococcaceae</taxon>
        <taxon>Pyrococcus</taxon>
    </lineage>
</organism>
<keyword evidence="3" id="KW-1185">Reference proteome</keyword>
<reference evidence="2 3" key="1">
    <citation type="journal article" date="2003" name="Mol. Microbiol.">
        <title>An integrated analysis of the genome of the hyperthermophilic archaeon Pyrococcus abyssi.</title>
        <authorList>
            <person name="Cohen G."/>
            <person name="Barbe V."/>
            <person name="Flament D."/>
            <person name="Galperin M."/>
            <person name="Heilig R."/>
            <person name="Ripp R."/>
            <person name="Lecompte O."/>
            <person name="Prieur D."/>
            <person name="Poch O."/>
            <person name="Quellerou J."/>
            <person name="Thierry J.C."/>
            <person name="Van der Oost J."/>
            <person name="Weissenbach J."/>
            <person name="Zivanovic Y."/>
            <person name="Forterre P."/>
        </authorList>
    </citation>
    <scope>NUCLEOTIDE SEQUENCE [LARGE SCALE GENOMIC DNA]</scope>
    <source>
        <strain evidence="3">GE5 / Orsay</strain>
    </source>
</reference>
<dbReference type="KEGG" id="pab:PAB0023"/>
<dbReference type="HOGENOM" id="CLU_030571_2_4_2"/>
<dbReference type="PIR" id="A75189">
    <property type="entry name" value="A75189"/>
</dbReference>
<dbReference type="STRING" id="272844.PAB0023"/>
<dbReference type="PANTHER" id="PTHR42951:SF17">
    <property type="entry name" value="METALLO-BETA-LACTAMASE DOMAIN-CONTAINING PROTEIN"/>
    <property type="match status" value="1"/>
</dbReference>
<evidence type="ECO:0000313" key="3">
    <source>
        <dbReference type="Proteomes" id="UP000000810"/>
    </source>
</evidence>
<dbReference type="eggNOG" id="arCOG00504">
    <property type="taxonomic scope" value="Archaea"/>
</dbReference>
<dbReference type="Pfam" id="PF00753">
    <property type="entry name" value="Lactamase_B"/>
    <property type="match status" value="1"/>
</dbReference>
<dbReference type="InterPro" id="IPR001279">
    <property type="entry name" value="Metallo-B-lactamas"/>
</dbReference>
<accession>Q9V2N8</accession>
<dbReference type="PhylomeDB" id="Q9V2N8"/>
<dbReference type="PATRIC" id="fig|272844.11.peg.43"/>
<dbReference type="SMART" id="SM00849">
    <property type="entry name" value="Lactamase_B"/>
    <property type="match status" value="1"/>
</dbReference>
<dbReference type="SUPFAM" id="SSF56281">
    <property type="entry name" value="Metallo-hydrolase/oxidoreductase"/>
    <property type="match status" value="1"/>
</dbReference>
<evidence type="ECO:0000259" key="1">
    <source>
        <dbReference type="SMART" id="SM00849"/>
    </source>
</evidence>
<dbReference type="CDD" id="cd07721">
    <property type="entry name" value="yflN-like_MBL-fold"/>
    <property type="match status" value="1"/>
</dbReference>
<protein>
    <submittedName>
        <fullName evidence="2">Metallo-beta-lactamase superfamily protein</fullName>
    </submittedName>
</protein>
<dbReference type="InterPro" id="IPR036866">
    <property type="entry name" value="RibonucZ/Hydroxyglut_hydro"/>
</dbReference>
<proteinExistence type="predicted"/>
<name>Q9V2N8_PYRAB</name>
<dbReference type="EMBL" id="AJ248283">
    <property type="protein sequence ID" value="CAB48960.1"/>
    <property type="molecule type" value="Genomic_DNA"/>
</dbReference>
<dbReference type="InterPro" id="IPR050855">
    <property type="entry name" value="NDM-1-like"/>
</dbReference>
<gene>
    <name evidence="2" type="ORF">PAB0023</name>
</gene>
<evidence type="ECO:0000313" key="2">
    <source>
        <dbReference type="EMBL" id="CAB48960.1"/>
    </source>
</evidence>
<sequence>MILMEEVIPGIYRIFDTFVNVYIVDRGDHLVLVDTGIESTCEKIIEAVKKLGKPLKAVILTHGHMDHTGSLRCLKEVLNPIVASQEEEVEMIERNTGVKVDVKLKDGELFEGFRVLHKPGHTKGSICLLDEDSKSLFVGDLVVEENGKLKEVPHQYSMDPEMNRKRIIELLEVEFENLMPAHGNPIIGKGKEKIRELVESFNLS</sequence>
<dbReference type="Proteomes" id="UP000000810">
    <property type="component" value="Chromosome"/>
</dbReference>
<feature type="domain" description="Metallo-beta-lactamase" evidence="1">
    <location>
        <begin position="18"/>
        <end position="182"/>
    </location>
</feature>
<dbReference type="Gene3D" id="3.60.15.10">
    <property type="entry name" value="Ribonuclease Z/Hydroxyacylglutathione hydrolase-like"/>
    <property type="match status" value="1"/>
</dbReference>
<dbReference type="PANTHER" id="PTHR42951">
    <property type="entry name" value="METALLO-BETA-LACTAMASE DOMAIN-CONTAINING"/>
    <property type="match status" value="1"/>
</dbReference>